<dbReference type="AlphaFoldDB" id="A0A8J6TQZ6"/>
<dbReference type="FunFam" id="3.40.50.300:FF:000032">
    <property type="entry name" value="Export ABC transporter ATP-binding protein"/>
    <property type="match status" value="1"/>
</dbReference>
<keyword evidence="6" id="KW-1185">Reference proteome</keyword>
<sequence length="228" mass="25378">MEKTIIISTNGLYRQYQVGNTVINAVKNVSLTVKQGELTVLRGRSGSGKTTLLNLLSTLDMPTQGNIYYHDEDITKFSEAEKDRFRREEIGVIFQSVALMSQMTAYENVEFGLRIAGIPYQEYKPLVQKYLNLVGLGNRTAHLPGELSGGEQQRIAIARAIAHHPKVVFADEPTAQLDTATALHVVKLLKELIETEKITVVMTTHDPNMMEIADTVYSLQDGEIVDAQ</sequence>
<dbReference type="InterPro" id="IPR027417">
    <property type="entry name" value="P-loop_NTPase"/>
</dbReference>
<dbReference type="RefSeq" id="WP_093988420.1">
    <property type="nucleotide sequence ID" value="NZ_FYDD01000003.1"/>
</dbReference>
<name>A0A8J6TQZ6_9FIRM</name>
<dbReference type="InterPro" id="IPR017871">
    <property type="entry name" value="ABC_transporter-like_CS"/>
</dbReference>
<dbReference type="GO" id="GO:0016887">
    <property type="term" value="F:ATP hydrolysis activity"/>
    <property type="evidence" value="ECO:0007669"/>
    <property type="project" value="InterPro"/>
</dbReference>
<evidence type="ECO:0000256" key="2">
    <source>
        <dbReference type="ARBA" id="ARBA00022741"/>
    </source>
</evidence>
<organism evidence="5 6">
    <name type="scientific">Massiliimalia timonensis</name>
    <dbReference type="NCBI Taxonomy" id="1987501"/>
    <lineage>
        <taxon>Bacteria</taxon>
        <taxon>Bacillati</taxon>
        <taxon>Bacillota</taxon>
        <taxon>Clostridia</taxon>
        <taxon>Eubacteriales</taxon>
        <taxon>Oscillospiraceae</taxon>
        <taxon>Massiliimalia</taxon>
    </lineage>
</organism>
<evidence type="ECO:0000256" key="3">
    <source>
        <dbReference type="ARBA" id="ARBA00022840"/>
    </source>
</evidence>
<dbReference type="InterPro" id="IPR017911">
    <property type="entry name" value="MacB-like_ATP-bd"/>
</dbReference>
<dbReference type="SUPFAM" id="SSF52540">
    <property type="entry name" value="P-loop containing nucleoside triphosphate hydrolases"/>
    <property type="match status" value="1"/>
</dbReference>
<dbReference type="PROSITE" id="PS50893">
    <property type="entry name" value="ABC_TRANSPORTER_2"/>
    <property type="match status" value="1"/>
</dbReference>
<dbReference type="PANTHER" id="PTHR24220">
    <property type="entry name" value="IMPORT ATP-BINDING PROTEIN"/>
    <property type="match status" value="1"/>
</dbReference>
<proteinExistence type="predicted"/>
<evidence type="ECO:0000313" key="5">
    <source>
        <dbReference type="EMBL" id="MBC8610001.1"/>
    </source>
</evidence>
<dbReference type="CDD" id="cd03255">
    <property type="entry name" value="ABC_MJ0796_LolCDE_FtsE"/>
    <property type="match status" value="1"/>
</dbReference>
<keyword evidence="1" id="KW-0813">Transport</keyword>
<dbReference type="GO" id="GO:0022857">
    <property type="term" value="F:transmembrane transporter activity"/>
    <property type="evidence" value="ECO:0007669"/>
    <property type="project" value="TreeGrafter"/>
</dbReference>
<evidence type="ECO:0000256" key="1">
    <source>
        <dbReference type="ARBA" id="ARBA00022448"/>
    </source>
</evidence>
<comment type="caution">
    <text evidence="5">The sequence shown here is derived from an EMBL/GenBank/DDBJ whole genome shotgun (WGS) entry which is preliminary data.</text>
</comment>
<reference evidence="5" key="1">
    <citation type="submission" date="2020-08" db="EMBL/GenBank/DDBJ databases">
        <title>Genome public.</title>
        <authorList>
            <person name="Liu C."/>
            <person name="Sun Q."/>
        </authorList>
    </citation>
    <scope>NUCLEOTIDE SEQUENCE</scope>
    <source>
        <strain evidence="5">NSJ-15</strain>
    </source>
</reference>
<dbReference type="InterPro" id="IPR015854">
    <property type="entry name" value="ABC_transpr_LolD-like"/>
</dbReference>
<dbReference type="EMBL" id="JACRTL010000001">
    <property type="protein sequence ID" value="MBC8610001.1"/>
    <property type="molecule type" value="Genomic_DNA"/>
</dbReference>
<accession>A0A8J6TQZ6</accession>
<dbReference type="GO" id="GO:0005524">
    <property type="term" value="F:ATP binding"/>
    <property type="evidence" value="ECO:0007669"/>
    <property type="project" value="UniProtKB-KW"/>
</dbReference>
<keyword evidence="2" id="KW-0547">Nucleotide-binding</keyword>
<dbReference type="Proteomes" id="UP000632659">
    <property type="component" value="Unassembled WGS sequence"/>
</dbReference>
<protein>
    <submittedName>
        <fullName evidence="5">ABC transporter ATP-binding protein</fullName>
    </submittedName>
</protein>
<dbReference type="PROSITE" id="PS00211">
    <property type="entry name" value="ABC_TRANSPORTER_1"/>
    <property type="match status" value="1"/>
</dbReference>
<dbReference type="GO" id="GO:0005886">
    <property type="term" value="C:plasma membrane"/>
    <property type="evidence" value="ECO:0007669"/>
    <property type="project" value="TreeGrafter"/>
</dbReference>
<dbReference type="InterPro" id="IPR003439">
    <property type="entry name" value="ABC_transporter-like_ATP-bd"/>
</dbReference>
<dbReference type="GO" id="GO:0098796">
    <property type="term" value="C:membrane protein complex"/>
    <property type="evidence" value="ECO:0007669"/>
    <property type="project" value="UniProtKB-ARBA"/>
</dbReference>
<dbReference type="Pfam" id="PF00005">
    <property type="entry name" value="ABC_tran"/>
    <property type="match status" value="1"/>
</dbReference>
<feature type="domain" description="ABC transporter" evidence="4">
    <location>
        <begin position="7"/>
        <end position="227"/>
    </location>
</feature>
<evidence type="ECO:0000259" key="4">
    <source>
        <dbReference type="PROSITE" id="PS50893"/>
    </source>
</evidence>
<dbReference type="InterPro" id="IPR003593">
    <property type="entry name" value="AAA+_ATPase"/>
</dbReference>
<keyword evidence="3 5" id="KW-0067">ATP-binding</keyword>
<dbReference type="Gene3D" id="3.40.50.300">
    <property type="entry name" value="P-loop containing nucleotide triphosphate hydrolases"/>
    <property type="match status" value="1"/>
</dbReference>
<dbReference type="OrthoDB" id="9802264at2"/>
<gene>
    <name evidence="5" type="ORF">H8702_02550</name>
</gene>
<dbReference type="SMART" id="SM00382">
    <property type="entry name" value="AAA"/>
    <property type="match status" value="1"/>
</dbReference>
<evidence type="ECO:0000313" key="6">
    <source>
        <dbReference type="Proteomes" id="UP000632659"/>
    </source>
</evidence>